<sequence length="268" mass="30201">MENIIKDADAEAAVVLVSFQTLLSPEDPFFMDDVMRHVPVEAHYSALGDPWGPSEKTRVIYDGGFVFRPNTGYFCGKKHSKEDWIRRLIYTHGIPPNIRPQEASKLNEGAAIKRAITNFLQAKESEGGWLKCQGTPEELVEQLYYVASKVECFKPRDPALQPARTLLFLTTRRGLEMARAGVSWLLKDFKEAFPRYVVEAIEDYIPAAEELVDSDEPGALGIAAESSDQCPMHAEHLSRVGKPLKCCRSEVMLLRRVVRRLGDYISNN</sequence>
<gene>
    <name evidence="1" type="ORF">TCIL3000_11_1510</name>
</gene>
<protein>
    <submittedName>
        <fullName evidence="1">Uncharacterized protein</fullName>
    </submittedName>
</protein>
<dbReference type="AlphaFoldDB" id="G0UZE8"/>
<name>G0UZE8_TRYCI</name>
<organism evidence="1">
    <name type="scientific">Trypanosoma congolense (strain IL3000)</name>
    <dbReference type="NCBI Taxonomy" id="1068625"/>
    <lineage>
        <taxon>Eukaryota</taxon>
        <taxon>Discoba</taxon>
        <taxon>Euglenozoa</taxon>
        <taxon>Kinetoplastea</taxon>
        <taxon>Metakinetoplastina</taxon>
        <taxon>Trypanosomatida</taxon>
        <taxon>Trypanosomatidae</taxon>
        <taxon>Trypanosoma</taxon>
        <taxon>Nannomonas</taxon>
    </lineage>
</organism>
<dbReference type="VEuPathDB" id="TriTrypDB:TcIL3000.11.1510"/>
<reference evidence="1" key="1">
    <citation type="journal article" date="2012" name="Proc. Natl. Acad. Sci. U.S.A.">
        <title>Antigenic diversity is generated by distinct evolutionary mechanisms in African trypanosome species.</title>
        <authorList>
            <person name="Jackson A.P."/>
            <person name="Berry A."/>
            <person name="Aslett M."/>
            <person name="Allison H.C."/>
            <person name="Burton P."/>
            <person name="Vavrova-Anderson J."/>
            <person name="Brown R."/>
            <person name="Browne H."/>
            <person name="Corton N."/>
            <person name="Hauser H."/>
            <person name="Gamble J."/>
            <person name="Gilderthorp R."/>
            <person name="Marcello L."/>
            <person name="McQuillan J."/>
            <person name="Otto T.D."/>
            <person name="Quail M.A."/>
            <person name="Sanders M.J."/>
            <person name="van Tonder A."/>
            <person name="Ginger M.L."/>
            <person name="Field M.C."/>
            <person name="Barry J.D."/>
            <person name="Hertz-Fowler C."/>
            <person name="Berriman M."/>
        </authorList>
    </citation>
    <scope>NUCLEOTIDE SEQUENCE</scope>
    <source>
        <strain evidence="1">IL3000</strain>
    </source>
</reference>
<accession>G0UZE8</accession>
<evidence type="ECO:0000313" key="1">
    <source>
        <dbReference type="EMBL" id="CCC94767.1"/>
    </source>
</evidence>
<dbReference type="EMBL" id="HE575324">
    <property type="protein sequence ID" value="CCC94767.1"/>
    <property type="molecule type" value="Genomic_DNA"/>
</dbReference>
<proteinExistence type="predicted"/>